<dbReference type="GeneID" id="93575846"/>
<keyword evidence="2" id="KW-1185">Reference proteome</keyword>
<dbReference type="EMBL" id="KV878696">
    <property type="protein sequence ID" value="OJJ66876.1"/>
    <property type="molecule type" value="Genomic_DNA"/>
</dbReference>
<dbReference type="AlphaFoldDB" id="A0A1L9U5C7"/>
<evidence type="ECO:0000313" key="1">
    <source>
        <dbReference type="EMBL" id="OJJ66876.1"/>
    </source>
</evidence>
<protein>
    <submittedName>
        <fullName evidence="1">Uncharacterized protein</fullName>
    </submittedName>
</protein>
<proteinExistence type="predicted"/>
<evidence type="ECO:0000313" key="2">
    <source>
        <dbReference type="Proteomes" id="UP000184499"/>
    </source>
</evidence>
<dbReference type="VEuPathDB" id="FungiDB:ASPBRDRAFT_355459"/>
<gene>
    <name evidence="1" type="ORF">ASPBRDRAFT_355459</name>
</gene>
<dbReference type="RefSeq" id="XP_067474125.1">
    <property type="nucleotide sequence ID" value="XM_067623358.1"/>
</dbReference>
<organism evidence="1 2">
    <name type="scientific">Aspergillus brasiliensis (strain CBS 101740 / IMI 381727 / IBT 21946)</name>
    <dbReference type="NCBI Taxonomy" id="767769"/>
    <lineage>
        <taxon>Eukaryota</taxon>
        <taxon>Fungi</taxon>
        <taxon>Dikarya</taxon>
        <taxon>Ascomycota</taxon>
        <taxon>Pezizomycotina</taxon>
        <taxon>Eurotiomycetes</taxon>
        <taxon>Eurotiomycetidae</taxon>
        <taxon>Eurotiales</taxon>
        <taxon>Aspergillaceae</taxon>
        <taxon>Aspergillus</taxon>
        <taxon>Aspergillus subgen. Circumdati</taxon>
    </lineage>
</organism>
<reference evidence="2" key="1">
    <citation type="journal article" date="2017" name="Genome Biol.">
        <title>Comparative genomics reveals high biological diversity and specific adaptations in the industrially and medically important fungal genus Aspergillus.</title>
        <authorList>
            <person name="de Vries R.P."/>
            <person name="Riley R."/>
            <person name="Wiebenga A."/>
            <person name="Aguilar-Osorio G."/>
            <person name="Amillis S."/>
            <person name="Uchima C.A."/>
            <person name="Anderluh G."/>
            <person name="Asadollahi M."/>
            <person name="Askin M."/>
            <person name="Barry K."/>
            <person name="Battaglia E."/>
            <person name="Bayram O."/>
            <person name="Benocci T."/>
            <person name="Braus-Stromeyer S.A."/>
            <person name="Caldana C."/>
            <person name="Canovas D."/>
            <person name="Cerqueira G.C."/>
            <person name="Chen F."/>
            <person name="Chen W."/>
            <person name="Choi C."/>
            <person name="Clum A."/>
            <person name="Dos Santos R.A."/>
            <person name="Damasio A.R."/>
            <person name="Diallinas G."/>
            <person name="Emri T."/>
            <person name="Fekete E."/>
            <person name="Flipphi M."/>
            <person name="Freyberg S."/>
            <person name="Gallo A."/>
            <person name="Gournas C."/>
            <person name="Habgood R."/>
            <person name="Hainaut M."/>
            <person name="Harispe M.L."/>
            <person name="Henrissat B."/>
            <person name="Hilden K.S."/>
            <person name="Hope R."/>
            <person name="Hossain A."/>
            <person name="Karabika E."/>
            <person name="Karaffa L."/>
            <person name="Karanyi Z."/>
            <person name="Krasevec N."/>
            <person name="Kuo A."/>
            <person name="Kusch H."/>
            <person name="LaButti K."/>
            <person name="Lagendijk E.L."/>
            <person name="Lapidus A."/>
            <person name="Levasseur A."/>
            <person name="Lindquist E."/>
            <person name="Lipzen A."/>
            <person name="Logrieco A.F."/>
            <person name="MacCabe A."/>
            <person name="Maekelae M.R."/>
            <person name="Malavazi I."/>
            <person name="Melin P."/>
            <person name="Meyer V."/>
            <person name="Mielnichuk N."/>
            <person name="Miskei M."/>
            <person name="Molnar A.P."/>
            <person name="Mule G."/>
            <person name="Ngan C.Y."/>
            <person name="Orejas M."/>
            <person name="Orosz E."/>
            <person name="Ouedraogo J.P."/>
            <person name="Overkamp K.M."/>
            <person name="Park H.-S."/>
            <person name="Perrone G."/>
            <person name="Piumi F."/>
            <person name="Punt P.J."/>
            <person name="Ram A.F."/>
            <person name="Ramon A."/>
            <person name="Rauscher S."/>
            <person name="Record E."/>
            <person name="Riano-Pachon D.M."/>
            <person name="Robert V."/>
            <person name="Roehrig J."/>
            <person name="Ruller R."/>
            <person name="Salamov A."/>
            <person name="Salih N.S."/>
            <person name="Samson R.A."/>
            <person name="Sandor E."/>
            <person name="Sanguinetti M."/>
            <person name="Schuetze T."/>
            <person name="Sepcic K."/>
            <person name="Shelest E."/>
            <person name="Sherlock G."/>
            <person name="Sophianopoulou V."/>
            <person name="Squina F.M."/>
            <person name="Sun H."/>
            <person name="Susca A."/>
            <person name="Todd R.B."/>
            <person name="Tsang A."/>
            <person name="Unkles S.E."/>
            <person name="van de Wiele N."/>
            <person name="van Rossen-Uffink D."/>
            <person name="Oliveira J.V."/>
            <person name="Vesth T.C."/>
            <person name="Visser J."/>
            <person name="Yu J.-H."/>
            <person name="Zhou M."/>
            <person name="Andersen M.R."/>
            <person name="Archer D.B."/>
            <person name="Baker S.E."/>
            <person name="Benoit I."/>
            <person name="Brakhage A.A."/>
            <person name="Braus G.H."/>
            <person name="Fischer R."/>
            <person name="Frisvad J.C."/>
            <person name="Goldman G.H."/>
            <person name="Houbraken J."/>
            <person name="Oakley B."/>
            <person name="Pocsi I."/>
            <person name="Scazzocchio C."/>
            <person name="Seiboth B."/>
            <person name="vanKuyk P.A."/>
            <person name="Wortman J."/>
            <person name="Dyer P.S."/>
            <person name="Grigoriev I.V."/>
        </authorList>
    </citation>
    <scope>NUCLEOTIDE SEQUENCE [LARGE SCALE GENOMIC DNA]</scope>
    <source>
        <strain evidence="2">CBS 101740 / IMI 381727 / IBT 21946</strain>
    </source>
</reference>
<dbReference type="Proteomes" id="UP000184499">
    <property type="component" value="Unassembled WGS sequence"/>
</dbReference>
<sequence length="71" mass="7820">MFLLLLLQTSIHAKLQLSGCHDRGVCLLCLCLCLCLNLGLKGRTEMVRMKGLGAQMRSRVISEVKSGEISE</sequence>
<accession>A0A1L9U5C7</accession>
<name>A0A1L9U5C7_ASPBC</name>